<dbReference type="InterPro" id="IPR005119">
    <property type="entry name" value="LysR_subst-bd"/>
</dbReference>
<organism evidence="6 7">
    <name type="scientific">Phreatobacter stygius</name>
    <dbReference type="NCBI Taxonomy" id="1940610"/>
    <lineage>
        <taxon>Bacteria</taxon>
        <taxon>Pseudomonadati</taxon>
        <taxon>Pseudomonadota</taxon>
        <taxon>Alphaproteobacteria</taxon>
        <taxon>Hyphomicrobiales</taxon>
        <taxon>Phreatobacteraceae</taxon>
        <taxon>Phreatobacter</taxon>
    </lineage>
</organism>
<accession>A0A4D7B555</accession>
<keyword evidence="4" id="KW-0804">Transcription</keyword>
<protein>
    <submittedName>
        <fullName evidence="6">LysR family transcriptional regulator</fullName>
    </submittedName>
</protein>
<evidence type="ECO:0000256" key="4">
    <source>
        <dbReference type="ARBA" id="ARBA00023163"/>
    </source>
</evidence>
<dbReference type="GO" id="GO:0005829">
    <property type="term" value="C:cytosol"/>
    <property type="evidence" value="ECO:0007669"/>
    <property type="project" value="TreeGrafter"/>
</dbReference>
<dbReference type="InterPro" id="IPR000847">
    <property type="entry name" value="LysR_HTH_N"/>
</dbReference>
<keyword evidence="7" id="KW-1185">Reference proteome</keyword>
<dbReference type="Proteomes" id="UP000298781">
    <property type="component" value="Chromosome"/>
</dbReference>
<evidence type="ECO:0000259" key="5">
    <source>
        <dbReference type="PROSITE" id="PS50931"/>
    </source>
</evidence>
<dbReference type="EMBL" id="CP039690">
    <property type="protein sequence ID" value="QCI68534.1"/>
    <property type="molecule type" value="Genomic_DNA"/>
</dbReference>
<dbReference type="InterPro" id="IPR050950">
    <property type="entry name" value="HTH-type_LysR_regulators"/>
</dbReference>
<dbReference type="PANTHER" id="PTHR30419">
    <property type="entry name" value="HTH-TYPE TRANSCRIPTIONAL REGULATOR YBHD"/>
    <property type="match status" value="1"/>
</dbReference>
<evidence type="ECO:0000313" key="6">
    <source>
        <dbReference type="EMBL" id="QCI68534.1"/>
    </source>
</evidence>
<dbReference type="KEGG" id="pstg:E8M01_32480"/>
<keyword evidence="3" id="KW-0238">DNA-binding</keyword>
<gene>
    <name evidence="6" type="ORF">E8M01_32480</name>
</gene>
<keyword evidence="2" id="KW-0805">Transcription regulation</keyword>
<dbReference type="InterPro" id="IPR036388">
    <property type="entry name" value="WH-like_DNA-bd_sf"/>
</dbReference>
<evidence type="ECO:0000256" key="1">
    <source>
        <dbReference type="ARBA" id="ARBA00009437"/>
    </source>
</evidence>
<dbReference type="FunFam" id="1.10.10.10:FF:000001">
    <property type="entry name" value="LysR family transcriptional regulator"/>
    <property type="match status" value="1"/>
</dbReference>
<dbReference type="PANTHER" id="PTHR30419:SF8">
    <property type="entry name" value="NITROGEN ASSIMILATION TRANSCRIPTIONAL ACTIVATOR-RELATED"/>
    <property type="match status" value="1"/>
</dbReference>
<name>A0A4D7B555_9HYPH</name>
<dbReference type="SUPFAM" id="SSF46785">
    <property type="entry name" value="Winged helix' DNA-binding domain"/>
    <property type="match status" value="1"/>
</dbReference>
<dbReference type="AlphaFoldDB" id="A0A4D7B555"/>
<evidence type="ECO:0000256" key="3">
    <source>
        <dbReference type="ARBA" id="ARBA00023125"/>
    </source>
</evidence>
<reference evidence="6 7" key="1">
    <citation type="submission" date="2019-04" db="EMBL/GenBank/DDBJ databases">
        <title>Phreatobacter aquaticus sp. nov.</title>
        <authorList>
            <person name="Choi A."/>
        </authorList>
    </citation>
    <scope>NUCLEOTIDE SEQUENCE [LARGE SCALE GENOMIC DNA]</scope>
    <source>
        <strain evidence="6 7">KCTC 52518</strain>
    </source>
</reference>
<dbReference type="RefSeq" id="WP_136963953.1">
    <property type="nucleotide sequence ID" value="NZ_CP039690.1"/>
</dbReference>
<dbReference type="PRINTS" id="PR00039">
    <property type="entry name" value="HTHLYSR"/>
</dbReference>
<dbReference type="Pfam" id="PF03466">
    <property type="entry name" value="LysR_substrate"/>
    <property type="match status" value="1"/>
</dbReference>
<dbReference type="GO" id="GO:0003700">
    <property type="term" value="F:DNA-binding transcription factor activity"/>
    <property type="evidence" value="ECO:0007669"/>
    <property type="project" value="InterPro"/>
</dbReference>
<evidence type="ECO:0000256" key="2">
    <source>
        <dbReference type="ARBA" id="ARBA00023015"/>
    </source>
</evidence>
<dbReference type="PROSITE" id="PS50931">
    <property type="entry name" value="HTH_LYSR"/>
    <property type="match status" value="1"/>
</dbReference>
<dbReference type="Gene3D" id="1.10.10.10">
    <property type="entry name" value="Winged helix-like DNA-binding domain superfamily/Winged helix DNA-binding domain"/>
    <property type="match status" value="1"/>
</dbReference>
<dbReference type="InterPro" id="IPR036390">
    <property type="entry name" value="WH_DNA-bd_sf"/>
</dbReference>
<feature type="domain" description="HTH lysR-type" evidence="5">
    <location>
        <begin position="1"/>
        <end position="58"/>
    </location>
</feature>
<proteinExistence type="inferred from homology"/>
<dbReference type="GO" id="GO:0003677">
    <property type="term" value="F:DNA binding"/>
    <property type="evidence" value="ECO:0007669"/>
    <property type="project" value="UniProtKB-KW"/>
</dbReference>
<dbReference type="OrthoDB" id="5297263at2"/>
<comment type="similarity">
    <text evidence="1">Belongs to the LysR transcriptional regulatory family.</text>
</comment>
<dbReference type="SUPFAM" id="SSF53850">
    <property type="entry name" value="Periplasmic binding protein-like II"/>
    <property type="match status" value="1"/>
</dbReference>
<dbReference type="Pfam" id="PF00126">
    <property type="entry name" value="HTH_1"/>
    <property type="match status" value="1"/>
</dbReference>
<dbReference type="Gene3D" id="3.40.190.290">
    <property type="match status" value="1"/>
</dbReference>
<evidence type="ECO:0000313" key="7">
    <source>
        <dbReference type="Proteomes" id="UP000298781"/>
    </source>
</evidence>
<sequence>MDFTQLRYFHEVAQVGTIRKASDKLNVAPSALSRQIQQLEHQVGMPLFERHTRGMRLTEAGEIYALHAKLVMMDAERARSELAALRGLERGGVRLVVVEGVVSSYLMEAIGRFRADHPDISFELMVTGTADVVADVRKGDADIGIAFNAKPDPQVEFLFQLDDEVRAMCSPDHPLTRLAKVSLRDVFGYPVAMPVTSFGIRALVDESCRVQRLRAMPALVTNSIDALRTFAKAGIGVSLITGMSCQRDVAAGELVSIRLADPVLVASIDVLVLGGRRLPLAVEAFLRTLRALAAARR</sequence>